<gene>
    <name evidence="2" type="ORF">L195_g044611</name>
</gene>
<dbReference type="Proteomes" id="UP000236291">
    <property type="component" value="Unassembled WGS sequence"/>
</dbReference>
<proteinExistence type="predicted"/>
<evidence type="ECO:0000313" key="3">
    <source>
        <dbReference type="Proteomes" id="UP000236291"/>
    </source>
</evidence>
<evidence type="ECO:0000313" key="2">
    <source>
        <dbReference type="EMBL" id="PNX88505.1"/>
    </source>
</evidence>
<comment type="caution">
    <text evidence="2">The sequence shown here is derived from an EMBL/GenBank/DDBJ whole genome shotgun (WGS) entry which is preliminary data.</text>
</comment>
<protein>
    <submittedName>
        <fullName evidence="2">Uncharacterized protein</fullName>
    </submittedName>
</protein>
<organism evidence="2 3">
    <name type="scientific">Trifolium pratense</name>
    <name type="common">Red clover</name>
    <dbReference type="NCBI Taxonomy" id="57577"/>
    <lineage>
        <taxon>Eukaryota</taxon>
        <taxon>Viridiplantae</taxon>
        <taxon>Streptophyta</taxon>
        <taxon>Embryophyta</taxon>
        <taxon>Tracheophyta</taxon>
        <taxon>Spermatophyta</taxon>
        <taxon>Magnoliopsida</taxon>
        <taxon>eudicotyledons</taxon>
        <taxon>Gunneridae</taxon>
        <taxon>Pentapetalae</taxon>
        <taxon>rosids</taxon>
        <taxon>fabids</taxon>
        <taxon>Fabales</taxon>
        <taxon>Fabaceae</taxon>
        <taxon>Papilionoideae</taxon>
        <taxon>50 kb inversion clade</taxon>
        <taxon>NPAAA clade</taxon>
        <taxon>Hologalegina</taxon>
        <taxon>IRL clade</taxon>
        <taxon>Trifolieae</taxon>
        <taxon>Trifolium</taxon>
    </lineage>
</organism>
<feature type="compositionally biased region" description="Gly residues" evidence="1">
    <location>
        <begin position="1"/>
        <end position="12"/>
    </location>
</feature>
<feature type="region of interest" description="Disordered" evidence="1">
    <location>
        <begin position="1"/>
        <end position="72"/>
    </location>
</feature>
<sequence>MDSGNGNRGGGSSFSESRRHKFPFNAAATHQSKVSTFSQRVTPPPTTGINSNASTSHSKDDHDPQGSSNFGVLLGTCSYMCPGYNKDEL</sequence>
<accession>A0A2K3MCJ5</accession>
<dbReference type="AlphaFoldDB" id="A0A2K3MCJ5"/>
<feature type="compositionally biased region" description="Polar residues" evidence="1">
    <location>
        <begin position="28"/>
        <end position="56"/>
    </location>
</feature>
<evidence type="ECO:0000256" key="1">
    <source>
        <dbReference type="SAM" id="MobiDB-lite"/>
    </source>
</evidence>
<name>A0A2K3MCJ5_TRIPR</name>
<dbReference type="EMBL" id="ASHM01056835">
    <property type="protein sequence ID" value="PNX88505.1"/>
    <property type="molecule type" value="Genomic_DNA"/>
</dbReference>
<reference evidence="2 3" key="1">
    <citation type="journal article" date="2014" name="Am. J. Bot.">
        <title>Genome assembly and annotation for red clover (Trifolium pratense; Fabaceae).</title>
        <authorList>
            <person name="Istvanek J."/>
            <person name="Jaros M."/>
            <person name="Krenek A."/>
            <person name="Repkova J."/>
        </authorList>
    </citation>
    <scope>NUCLEOTIDE SEQUENCE [LARGE SCALE GENOMIC DNA]</scope>
    <source>
        <strain evidence="3">cv. Tatra</strain>
        <tissue evidence="2">Young leaves</tissue>
    </source>
</reference>
<reference evidence="2 3" key="2">
    <citation type="journal article" date="2017" name="Front. Plant Sci.">
        <title>Gene Classification and Mining of Molecular Markers Useful in Red Clover (Trifolium pratense) Breeding.</title>
        <authorList>
            <person name="Istvanek J."/>
            <person name="Dluhosova J."/>
            <person name="Dluhos P."/>
            <person name="Patkova L."/>
            <person name="Nedelnik J."/>
            <person name="Repkova J."/>
        </authorList>
    </citation>
    <scope>NUCLEOTIDE SEQUENCE [LARGE SCALE GENOMIC DNA]</scope>
    <source>
        <strain evidence="3">cv. Tatra</strain>
        <tissue evidence="2">Young leaves</tissue>
    </source>
</reference>